<proteinExistence type="predicted"/>
<dbReference type="RefSeq" id="WP_124798134.1">
    <property type="nucleotide sequence ID" value="NZ_CP034170.1"/>
</dbReference>
<reference evidence="3 4" key="2">
    <citation type="submission" date="2018-12" db="EMBL/GenBank/DDBJ databases">
        <title>Nakamurella antarcticus sp. nov., isolated from Antarctica South Shetland Islands soil.</title>
        <authorList>
            <person name="Peng F."/>
        </authorList>
    </citation>
    <scope>NUCLEOTIDE SEQUENCE [LARGE SCALE GENOMIC DNA]</scope>
    <source>
        <strain evidence="3 4">S14-144</strain>
    </source>
</reference>
<keyword evidence="4" id="KW-1185">Reference proteome</keyword>
<dbReference type="OrthoDB" id="5148800at2"/>
<keyword evidence="2" id="KW-0812">Transmembrane</keyword>
<reference evidence="3 4" key="1">
    <citation type="submission" date="2018-11" db="EMBL/GenBank/DDBJ databases">
        <authorList>
            <person name="Da X."/>
        </authorList>
    </citation>
    <scope>NUCLEOTIDE SEQUENCE [LARGE SCALE GENOMIC DNA]</scope>
    <source>
        <strain evidence="3 4">S14-144</strain>
    </source>
</reference>
<feature type="transmembrane region" description="Helical" evidence="2">
    <location>
        <begin position="28"/>
        <end position="48"/>
    </location>
</feature>
<keyword evidence="2" id="KW-1133">Transmembrane helix</keyword>
<evidence type="ECO:0000313" key="4">
    <source>
        <dbReference type="Proteomes" id="UP000268084"/>
    </source>
</evidence>
<dbReference type="AlphaFoldDB" id="A0A3G8ZJB2"/>
<evidence type="ECO:0000256" key="2">
    <source>
        <dbReference type="SAM" id="Phobius"/>
    </source>
</evidence>
<feature type="transmembrane region" description="Helical" evidence="2">
    <location>
        <begin position="196"/>
        <end position="216"/>
    </location>
</feature>
<evidence type="ECO:0000313" key="3">
    <source>
        <dbReference type="EMBL" id="AZI57449.1"/>
    </source>
</evidence>
<organism evidence="3 4">
    <name type="scientific">Nakamurella antarctica</name>
    <dbReference type="NCBI Taxonomy" id="1902245"/>
    <lineage>
        <taxon>Bacteria</taxon>
        <taxon>Bacillati</taxon>
        <taxon>Actinomycetota</taxon>
        <taxon>Actinomycetes</taxon>
        <taxon>Nakamurellales</taxon>
        <taxon>Nakamurellaceae</taxon>
        <taxon>Nakamurella</taxon>
    </lineage>
</organism>
<evidence type="ECO:0000256" key="1">
    <source>
        <dbReference type="SAM" id="MobiDB-lite"/>
    </source>
</evidence>
<accession>A0A3G8ZJB2</accession>
<protein>
    <recommendedName>
        <fullName evidence="5">PH domain-containing protein</fullName>
    </recommendedName>
</protein>
<evidence type="ECO:0008006" key="5">
    <source>
        <dbReference type="Google" id="ProtNLM"/>
    </source>
</evidence>
<gene>
    <name evidence="3" type="ORF">EH165_04010</name>
</gene>
<feature type="region of interest" description="Disordered" evidence="1">
    <location>
        <begin position="142"/>
        <end position="161"/>
    </location>
</feature>
<feature type="transmembrane region" description="Helical" evidence="2">
    <location>
        <begin position="55"/>
        <end position="72"/>
    </location>
</feature>
<name>A0A3G8ZJB2_9ACTN</name>
<sequence length="217" mass="23041">MESFRADPDPDRGSNSAVAADFVFRPRVGYFACGLWAVLAVAWIVLAIRDAGLSGLWQIAPASFMGVLVYATCGRPCVIVGSEKVLLRNIIRDVEVPFSQLEAVHTQYALTLLTTQGQKFVAWAAPAASRYSTARTTESDVKTIGWDEQSDGPVPASASLRSDSGSAAAIVRRNWRVARAALVEIGPTPGKVVISWSAPVLVSLAATLLASVVVLAL</sequence>
<keyword evidence="2" id="KW-0472">Membrane</keyword>
<dbReference type="Proteomes" id="UP000268084">
    <property type="component" value="Chromosome"/>
</dbReference>
<dbReference type="KEGG" id="nak:EH165_04010"/>
<dbReference type="EMBL" id="CP034170">
    <property type="protein sequence ID" value="AZI57449.1"/>
    <property type="molecule type" value="Genomic_DNA"/>
</dbReference>